<evidence type="ECO:0000256" key="2">
    <source>
        <dbReference type="ARBA" id="ARBA00023015"/>
    </source>
</evidence>
<dbReference type="NCBIfam" id="TIGR02937">
    <property type="entry name" value="sigma70-ECF"/>
    <property type="match status" value="1"/>
</dbReference>
<evidence type="ECO:0000256" key="1">
    <source>
        <dbReference type="ARBA" id="ARBA00010641"/>
    </source>
</evidence>
<dbReference type="InterPro" id="IPR014284">
    <property type="entry name" value="RNA_pol_sigma-70_dom"/>
</dbReference>
<sequence length="171" mass="19939">MQNTLNQQQDLFSELVRENHASIYRICRAYLYDISHADDLYQEILYQAWKGLKNFKGQAKASTWIYRIAVNTAISYNIKNKRHQHLPLPESFQIPYQDTLVQKKEQEAQLIKLRFCISQLVPQDRLIISLVLENKSYKEIGEITGSSLSNTGVKINRIKGRLLNLMETIKP</sequence>
<feature type="domain" description="RNA polymerase sigma factor 70 region 4 type 2" evidence="6">
    <location>
        <begin position="112"/>
        <end position="162"/>
    </location>
</feature>
<dbReference type="InterPro" id="IPR013324">
    <property type="entry name" value="RNA_pol_sigma_r3/r4-like"/>
</dbReference>
<dbReference type="PANTHER" id="PTHR43133">
    <property type="entry name" value="RNA POLYMERASE ECF-TYPE SIGMA FACTO"/>
    <property type="match status" value="1"/>
</dbReference>
<dbReference type="OrthoDB" id="9780326at2"/>
<dbReference type="InterPro" id="IPR013325">
    <property type="entry name" value="RNA_pol_sigma_r2"/>
</dbReference>
<dbReference type="Gene3D" id="1.10.10.10">
    <property type="entry name" value="Winged helix-like DNA-binding domain superfamily/Winged helix DNA-binding domain"/>
    <property type="match status" value="1"/>
</dbReference>
<protein>
    <recommendedName>
        <fullName evidence="9">RNA polymerase sigma70 factor</fullName>
    </recommendedName>
</protein>
<keyword evidence="8" id="KW-1185">Reference proteome</keyword>
<evidence type="ECO:0000256" key="3">
    <source>
        <dbReference type="ARBA" id="ARBA00023082"/>
    </source>
</evidence>
<keyword evidence="3" id="KW-0731">Sigma factor</keyword>
<proteinExistence type="inferred from homology"/>
<organism evidence="7 8">
    <name type="scientific">Pedobacter antarcticus 4BY</name>
    <dbReference type="NCBI Taxonomy" id="1358423"/>
    <lineage>
        <taxon>Bacteria</taxon>
        <taxon>Pseudomonadati</taxon>
        <taxon>Bacteroidota</taxon>
        <taxon>Sphingobacteriia</taxon>
        <taxon>Sphingobacteriales</taxon>
        <taxon>Sphingobacteriaceae</taxon>
        <taxon>Pedobacter</taxon>
    </lineage>
</organism>
<name>A0A081PF33_9SPHI</name>
<dbReference type="GO" id="GO:0003677">
    <property type="term" value="F:DNA binding"/>
    <property type="evidence" value="ECO:0007669"/>
    <property type="project" value="InterPro"/>
</dbReference>
<dbReference type="EMBL" id="JNFF01000074">
    <property type="protein sequence ID" value="KEQ29306.1"/>
    <property type="molecule type" value="Genomic_DNA"/>
</dbReference>
<comment type="caution">
    <text evidence="7">The sequence shown here is derived from an EMBL/GenBank/DDBJ whole genome shotgun (WGS) entry which is preliminary data.</text>
</comment>
<dbReference type="Proteomes" id="UP000028007">
    <property type="component" value="Unassembled WGS sequence"/>
</dbReference>
<dbReference type="GO" id="GO:0006352">
    <property type="term" value="P:DNA-templated transcription initiation"/>
    <property type="evidence" value="ECO:0007669"/>
    <property type="project" value="InterPro"/>
</dbReference>
<evidence type="ECO:0000313" key="7">
    <source>
        <dbReference type="EMBL" id="KEQ29306.1"/>
    </source>
</evidence>
<feature type="domain" description="RNA polymerase sigma-70 region 2" evidence="5">
    <location>
        <begin position="15"/>
        <end position="81"/>
    </location>
</feature>
<dbReference type="InterPro" id="IPR007627">
    <property type="entry name" value="RNA_pol_sigma70_r2"/>
</dbReference>
<dbReference type="RefSeq" id="WP_037442281.1">
    <property type="nucleotide sequence ID" value="NZ_JNFF01000074.1"/>
</dbReference>
<gene>
    <name evidence="7" type="ORF">N180_07100</name>
</gene>
<dbReference type="Pfam" id="PF04542">
    <property type="entry name" value="Sigma70_r2"/>
    <property type="match status" value="1"/>
</dbReference>
<reference evidence="7 8" key="1">
    <citation type="journal article" date="1992" name="Int. J. Syst. Bacteriol.">
        <title>Sphingobacterium antarcticus sp. nov. a Psychrotrophic Bacterium from the Soils of Schirmacher Oasis, Antarctica.</title>
        <authorList>
            <person name="Shivaji S."/>
            <person name="Ray M.K."/>
            <person name="Rao N.S."/>
            <person name="Saiserr L."/>
            <person name="Jagannadham M.V."/>
            <person name="Kumar G.S."/>
            <person name="Reddy G."/>
            <person name="Bhargava P.M."/>
        </authorList>
    </citation>
    <scope>NUCLEOTIDE SEQUENCE [LARGE SCALE GENOMIC DNA]</scope>
    <source>
        <strain evidence="7 8">4BY</strain>
    </source>
</reference>
<evidence type="ECO:0000256" key="4">
    <source>
        <dbReference type="ARBA" id="ARBA00023163"/>
    </source>
</evidence>
<accession>A0A081PF33</accession>
<dbReference type="SUPFAM" id="SSF88946">
    <property type="entry name" value="Sigma2 domain of RNA polymerase sigma factors"/>
    <property type="match status" value="1"/>
</dbReference>
<dbReference type="eggNOG" id="COG1595">
    <property type="taxonomic scope" value="Bacteria"/>
</dbReference>
<dbReference type="Pfam" id="PF08281">
    <property type="entry name" value="Sigma70_r4_2"/>
    <property type="match status" value="1"/>
</dbReference>
<evidence type="ECO:0000259" key="6">
    <source>
        <dbReference type="Pfam" id="PF08281"/>
    </source>
</evidence>
<evidence type="ECO:0000259" key="5">
    <source>
        <dbReference type="Pfam" id="PF04542"/>
    </source>
</evidence>
<keyword evidence="4" id="KW-0804">Transcription</keyword>
<dbReference type="PANTHER" id="PTHR43133:SF45">
    <property type="entry name" value="RNA POLYMERASE ECF-TYPE SIGMA FACTOR"/>
    <property type="match status" value="1"/>
</dbReference>
<keyword evidence="2" id="KW-0805">Transcription regulation</keyword>
<dbReference type="AlphaFoldDB" id="A0A081PF33"/>
<dbReference type="InterPro" id="IPR036388">
    <property type="entry name" value="WH-like_DNA-bd_sf"/>
</dbReference>
<dbReference type="Gene3D" id="1.10.1740.10">
    <property type="match status" value="1"/>
</dbReference>
<comment type="similarity">
    <text evidence="1">Belongs to the sigma-70 factor family. ECF subfamily.</text>
</comment>
<dbReference type="InterPro" id="IPR013249">
    <property type="entry name" value="RNA_pol_sigma70_r4_t2"/>
</dbReference>
<evidence type="ECO:0008006" key="9">
    <source>
        <dbReference type="Google" id="ProtNLM"/>
    </source>
</evidence>
<evidence type="ECO:0000313" key="8">
    <source>
        <dbReference type="Proteomes" id="UP000028007"/>
    </source>
</evidence>
<dbReference type="SUPFAM" id="SSF88659">
    <property type="entry name" value="Sigma3 and sigma4 domains of RNA polymerase sigma factors"/>
    <property type="match status" value="1"/>
</dbReference>
<dbReference type="InterPro" id="IPR039425">
    <property type="entry name" value="RNA_pol_sigma-70-like"/>
</dbReference>
<dbReference type="GO" id="GO:0016987">
    <property type="term" value="F:sigma factor activity"/>
    <property type="evidence" value="ECO:0007669"/>
    <property type="project" value="UniProtKB-KW"/>
</dbReference>